<evidence type="ECO:0000256" key="1">
    <source>
        <dbReference type="ARBA" id="ARBA00004141"/>
    </source>
</evidence>
<dbReference type="PANTHER" id="PTHR43791:SF1">
    <property type="entry name" value="ALLANTOATE PERMEASE"/>
    <property type="match status" value="1"/>
</dbReference>
<dbReference type="Pfam" id="PF07690">
    <property type="entry name" value="MFS_1"/>
    <property type="match status" value="1"/>
</dbReference>
<keyword evidence="4 8" id="KW-1133">Transmembrane helix</keyword>
<dbReference type="Proteomes" id="UP000001996">
    <property type="component" value="Unassembled WGS sequence"/>
</dbReference>
<dbReference type="VEuPathDB" id="FungiDB:LELG_04565"/>
<dbReference type="AlphaFoldDB" id="A5E4M6"/>
<feature type="transmembrane region" description="Helical" evidence="8">
    <location>
        <begin position="479"/>
        <end position="499"/>
    </location>
</feature>
<feature type="region of interest" description="Disordered" evidence="7">
    <location>
        <begin position="1"/>
        <end position="22"/>
    </location>
</feature>
<dbReference type="FunCoup" id="A5E4M6">
    <property type="interactions" value="133"/>
</dbReference>
<reference evidence="10 11" key="1">
    <citation type="journal article" date="2009" name="Nature">
        <title>Evolution of pathogenicity and sexual reproduction in eight Candida genomes.</title>
        <authorList>
            <person name="Butler G."/>
            <person name="Rasmussen M.D."/>
            <person name="Lin M.F."/>
            <person name="Santos M.A."/>
            <person name="Sakthikumar S."/>
            <person name="Munro C.A."/>
            <person name="Rheinbay E."/>
            <person name="Grabherr M."/>
            <person name="Forche A."/>
            <person name="Reedy J.L."/>
            <person name="Agrafioti I."/>
            <person name="Arnaud M.B."/>
            <person name="Bates S."/>
            <person name="Brown A.J."/>
            <person name="Brunke S."/>
            <person name="Costanzo M.C."/>
            <person name="Fitzpatrick D.A."/>
            <person name="de Groot P.W."/>
            <person name="Harris D."/>
            <person name="Hoyer L.L."/>
            <person name="Hube B."/>
            <person name="Klis F.M."/>
            <person name="Kodira C."/>
            <person name="Lennard N."/>
            <person name="Logue M.E."/>
            <person name="Martin R."/>
            <person name="Neiman A.M."/>
            <person name="Nikolaou E."/>
            <person name="Quail M.A."/>
            <person name="Quinn J."/>
            <person name="Santos M.C."/>
            <person name="Schmitzberger F.F."/>
            <person name="Sherlock G."/>
            <person name="Shah P."/>
            <person name="Silverstein K.A."/>
            <person name="Skrzypek M.S."/>
            <person name="Soll D."/>
            <person name="Staggs R."/>
            <person name="Stansfield I."/>
            <person name="Stumpf M.P."/>
            <person name="Sudbery P.E."/>
            <person name="Srikantha T."/>
            <person name="Zeng Q."/>
            <person name="Berman J."/>
            <person name="Berriman M."/>
            <person name="Heitman J."/>
            <person name="Gow N.A."/>
            <person name="Lorenz M.C."/>
            <person name="Birren B.W."/>
            <person name="Kellis M."/>
            <person name="Cuomo C.A."/>
        </authorList>
    </citation>
    <scope>NUCLEOTIDE SEQUENCE [LARGE SCALE GENOMIC DNA]</scope>
    <source>
        <strain evidence="11">ATCC 11503 / BCRC 21390 / CBS 2605 / JCM 1781 / NBRC 1676 / NRRL YB-4239</strain>
    </source>
</reference>
<dbReference type="HOGENOM" id="CLU_001265_0_5_1"/>
<dbReference type="FunFam" id="1.20.1250.20:FF:000064">
    <property type="entry name" value="MFS allantoate transporter"/>
    <property type="match status" value="1"/>
</dbReference>
<protein>
    <recommendedName>
        <fullName evidence="9">Major facilitator superfamily (MFS) profile domain-containing protein</fullName>
    </recommendedName>
</protein>
<comment type="similarity">
    <text evidence="6">Belongs to the major facilitator superfamily. Allantoate permease family.</text>
</comment>
<feature type="transmembrane region" description="Helical" evidence="8">
    <location>
        <begin position="130"/>
        <end position="152"/>
    </location>
</feature>
<dbReference type="eggNOG" id="KOG2533">
    <property type="taxonomic scope" value="Eukaryota"/>
</dbReference>
<dbReference type="EMBL" id="CH981529">
    <property type="protein sequence ID" value="EDK46384.1"/>
    <property type="molecule type" value="Genomic_DNA"/>
</dbReference>
<evidence type="ECO:0000313" key="11">
    <source>
        <dbReference type="Proteomes" id="UP000001996"/>
    </source>
</evidence>
<organism evidence="10 11">
    <name type="scientific">Lodderomyces elongisporus (strain ATCC 11503 / CBS 2605 / JCM 1781 / NBRC 1676 / NRRL YB-4239)</name>
    <name type="common">Yeast</name>
    <name type="synonym">Saccharomyces elongisporus</name>
    <dbReference type="NCBI Taxonomy" id="379508"/>
    <lineage>
        <taxon>Eukaryota</taxon>
        <taxon>Fungi</taxon>
        <taxon>Dikarya</taxon>
        <taxon>Ascomycota</taxon>
        <taxon>Saccharomycotina</taxon>
        <taxon>Pichiomycetes</taxon>
        <taxon>Debaryomycetaceae</taxon>
        <taxon>Candida/Lodderomyces clade</taxon>
        <taxon>Lodderomyces</taxon>
    </lineage>
</organism>
<dbReference type="OrthoDB" id="6730379at2759"/>
<keyword evidence="11" id="KW-1185">Reference proteome</keyword>
<dbReference type="InterPro" id="IPR020846">
    <property type="entry name" value="MFS_dom"/>
</dbReference>
<dbReference type="PROSITE" id="PS50850">
    <property type="entry name" value="MFS"/>
    <property type="match status" value="1"/>
</dbReference>
<keyword evidence="2" id="KW-0813">Transport</keyword>
<feature type="transmembrane region" description="Helical" evidence="8">
    <location>
        <begin position="447"/>
        <end position="467"/>
    </location>
</feature>
<feature type="transmembrane region" description="Helical" evidence="8">
    <location>
        <begin position="323"/>
        <end position="347"/>
    </location>
</feature>
<proteinExistence type="inferred from homology"/>
<dbReference type="InterPro" id="IPR011701">
    <property type="entry name" value="MFS"/>
</dbReference>
<feature type="transmembrane region" description="Helical" evidence="8">
    <location>
        <begin position="222"/>
        <end position="241"/>
    </location>
</feature>
<feature type="transmembrane region" description="Helical" evidence="8">
    <location>
        <begin position="387"/>
        <end position="409"/>
    </location>
</feature>
<sequence>MKEKNEATDSIRPVSSISGDELEKNKEGAIATSVHSKTSVDAFTIAYDDSDINNINDINNVDRAMKFAIEHKGEQILISKDELKRVLLKIDLFILPMVCLVYAIQYMDKTSTSYGSILGLRTSLHMEGNMYSWTSTCFYLGYLAFAFVLAYLLQRLPLVKTVSVFIVLWGVILALCAVPQYPGFIALRTILGALESSVTPAFALITSQWYRQEEQYLRTACWFSSNGIGQIIGLAIGYGLYKNQHLYSLPAWKLVFVITGVMTIVLGFLVALHIPDTPTEAWFLNAREKAVVVERIRSNQQGFGNPRFKKSQFIEALKDYHSWLYVLFALSFNIPNGGITSFTSILLNEDFGYSTEKSLLMNMPQGTIIIVCCPLLAYLSQFIKSRLLMTTGVTAVALMLACLLAFAPTKEGRLAGLYLFTLSPIGSICILSQIASSVAGHTKKVTVSAMYLIAYCVGNLIGPQTFIASQAPGYQGAKVAIVVCIVVCLFTLIVIYFSFRRENKRRDSLPKVDLHIDNHEFADLTDRQNPHFRYAL</sequence>
<dbReference type="GO" id="GO:0022857">
    <property type="term" value="F:transmembrane transporter activity"/>
    <property type="evidence" value="ECO:0007669"/>
    <property type="project" value="InterPro"/>
</dbReference>
<evidence type="ECO:0000256" key="8">
    <source>
        <dbReference type="SAM" id="Phobius"/>
    </source>
</evidence>
<keyword evidence="5 8" id="KW-0472">Membrane</keyword>
<dbReference type="GO" id="GO:0016020">
    <property type="term" value="C:membrane"/>
    <property type="evidence" value="ECO:0007669"/>
    <property type="project" value="UniProtKB-SubCell"/>
</dbReference>
<gene>
    <name evidence="10" type="ORF">LELG_04565</name>
</gene>
<evidence type="ECO:0000256" key="4">
    <source>
        <dbReference type="ARBA" id="ARBA00022989"/>
    </source>
</evidence>
<accession>A5E4M6</accession>
<dbReference type="InterPro" id="IPR036259">
    <property type="entry name" value="MFS_trans_sf"/>
</dbReference>
<dbReference type="SUPFAM" id="SSF103473">
    <property type="entry name" value="MFS general substrate transporter"/>
    <property type="match status" value="1"/>
</dbReference>
<keyword evidence="3 8" id="KW-0812">Transmembrane</keyword>
<dbReference type="GeneID" id="5231421"/>
<feature type="domain" description="Major facilitator superfamily (MFS) profile" evidence="9">
    <location>
        <begin position="94"/>
        <end position="503"/>
    </location>
</feature>
<evidence type="ECO:0000256" key="7">
    <source>
        <dbReference type="SAM" id="MobiDB-lite"/>
    </source>
</evidence>
<dbReference type="CDD" id="cd17327">
    <property type="entry name" value="MFS_FEN2_like"/>
    <property type="match status" value="1"/>
</dbReference>
<dbReference type="OMA" id="WAIFCAV"/>
<comment type="subcellular location">
    <subcellularLocation>
        <location evidence="1">Membrane</location>
        <topology evidence="1">Multi-pass membrane protein</topology>
    </subcellularLocation>
</comment>
<feature type="transmembrane region" description="Helical" evidence="8">
    <location>
        <begin position="359"/>
        <end position="380"/>
    </location>
</feature>
<feature type="transmembrane region" description="Helical" evidence="8">
    <location>
        <begin position="253"/>
        <end position="274"/>
    </location>
</feature>
<evidence type="ECO:0000256" key="2">
    <source>
        <dbReference type="ARBA" id="ARBA00022448"/>
    </source>
</evidence>
<feature type="transmembrane region" description="Helical" evidence="8">
    <location>
        <begin position="86"/>
        <end position="104"/>
    </location>
</feature>
<evidence type="ECO:0000256" key="6">
    <source>
        <dbReference type="ARBA" id="ARBA00037968"/>
    </source>
</evidence>
<feature type="transmembrane region" description="Helical" evidence="8">
    <location>
        <begin position="190"/>
        <end position="210"/>
    </location>
</feature>
<evidence type="ECO:0000259" key="9">
    <source>
        <dbReference type="PROSITE" id="PS50850"/>
    </source>
</evidence>
<feature type="transmembrane region" description="Helical" evidence="8">
    <location>
        <begin position="164"/>
        <end position="184"/>
    </location>
</feature>
<feature type="transmembrane region" description="Helical" evidence="8">
    <location>
        <begin position="415"/>
        <end position="435"/>
    </location>
</feature>
<evidence type="ECO:0000256" key="5">
    <source>
        <dbReference type="ARBA" id="ARBA00023136"/>
    </source>
</evidence>
<dbReference type="InParanoid" id="A5E4M6"/>
<dbReference type="KEGG" id="lel:PVL30_004285"/>
<evidence type="ECO:0000313" key="10">
    <source>
        <dbReference type="EMBL" id="EDK46384.1"/>
    </source>
</evidence>
<name>A5E4M6_LODEL</name>
<evidence type="ECO:0000256" key="3">
    <source>
        <dbReference type="ARBA" id="ARBA00022692"/>
    </source>
</evidence>
<dbReference type="Gene3D" id="1.20.1250.20">
    <property type="entry name" value="MFS general substrate transporter like domains"/>
    <property type="match status" value="2"/>
</dbReference>
<dbReference type="PANTHER" id="PTHR43791">
    <property type="entry name" value="PERMEASE-RELATED"/>
    <property type="match status" value="1"/>
</dbReference>